<feature type="transmembrane region" description="Helical" evidence="7">
    <location>
        <begin position="34"/>
        <end position="54"/>
    </location>
</feature>
<dbReference type="RefSeq" id="WP_379750890.1">
    <property type="nucleotide sequence ID" value="NZ_JBHTCP010000050.1"/>
</dbReference>
<dbReference type="PANTHER" id="PTHR32322">
    <property type="entry name" value="INNER MEMBRANE TRANSPORTER"/>
    <property type="match status" value="1"/>
</dbReference>
<evidence type="ECO:0000256" key="6">
    <source>
        <dbReference type="ARBA" id="ARBA00023136"/>
    </source>
</evidence>
<dbReference type="Proteomes" id="UP001596549">
    <property type="component" value="Unassembled WGS sequence"/>
</dbReference>
<evidence type="ECO:0000256" key="5">
    <source>
        <dbReference type="ARBA" id="ARBA00022989"/>
    </source>
</evidence>
<feature type="transmembrane region" description="Helical" evidence="7">
    <location>
        <begin position="152"/>
        <end position="168"/>
    </location>
</feature>
<sequence length="311" mass="33280">MKNVKTYVILVAVMIVWGVNVPATKVLVTHFPPVTMTSLRVFTAGLAVFLLMALTKNLRLPTRKEAGYVFIASIFNVLAHHYFLSIGLKGTSGTNGGLILGTGPLWTTALAVLFLGTRFTVLKGLGLLLGFTGVSLIVLKGSAVSGIAHGDLFVFLSVLVQAVSFIMIKKLTATMDARCITSYMMLIGSTMLFFIGIVQEPGGLEGMTHGTASLWAVFFSSAIIATAMGHMLYNQAMGVIGAAEASIFINLNPFFALLSSVLLLDETISVLQILGFLFILAGVIFGSGAAEEMIARRQIYRKKGEQGVFLE</sequence>
<feature type="transmembrane region" description="Helical" evidence="7">
    <location>
        <begin position="245"/>
        <end position="264"/>
    </location>
</feature>
<feature type="transmembrane region" description="Helical" evidence="7">
    <location>
        <begin position="180"/>
        <end position="199"/>
    </location>
</feature>
<feature type="transmembrane region" description="Helical" evidence="7">
    <location>
        <begin position="127"/>
        <end position="146"/>
    </location>
</feature>
<evidence type="ECO:0000256" key="7">
    <source>
        <dbReference type="SAM" id="Phobius"/>
    </source>
</evidence>
<dbReference type="InterPro" id="IPR037185">
    <property type="entry name" value="EmrE-like"/>
</dbReference>
<dbReference type="InterPro" id="IPR050638">
    <property type="entry name" value="AA-Vitamin_Transporters"/>
</dbReference>
<feature type="domain" description="EamA" evidence="8">
    <location>
        <begin position="7"/>
        <end position="138"/>
    </location>
</feature>
<feature type="transmembrane region" description="Helical" evidence="7">
    <location>
        <begin position="66"/>
        <end position="84"/>
    </location>
</feature>
<dbReference type="SUPFAM" id="SSF103481">
    <property type="entry name" value="Multidrug resistance efflux transporter EmrE"/>
    <property type="match status" value="2"/>
</dbReference>
<name>A0ABW2NV27_9BACL</name>
<keyword evidence="10" id="KW-1185">Reference proteome</keyword>
<feature type="transmembrane region" description="Helical" evidence="7">
    <location>
        <begin position="96"/>
        <end position="115"/>
    </location>
</feature>
<keyword evidence="6 7" id="KW-0472">Membrane</keyword>
<evidence type="ECO:0000256" key="3">
    <source>
        <dbReference type="ARBA" id="ARBA00022475"/>
    </source>
</evidence>
<evidence type="ECO:0000256" key="1">
    <source>
        <dbReference type="ARBA" id="ARBA00004651"/>
    </source>
</evidence>
<comment type="similarity">
    <text evidence="2">Belongs to the EamA transporter family.</text>
</comment>
<dbReference type="InterPro" id="IPR000620">
    <property type="entry name" value="EamA_dom"/>
</dbReference>
<evidence type="ECO:0000313" key="10">
    <source>
        <dbReference type="Proteomes" id="UP001596549"/>
    </source>
</evidence>
<evidence type="ECO:0000313" key="9">
    <source>
        <dbReference type="EMBL" id="MFC7373207.1"/>
    </source>
</evidence>
<evidence type="ECO:0000259" key="8">
    <source>
        <dbReference type="Pfam" id="PF00892"/>
    </source>
</evidence>
<feature type="transmembrane region" description="Helical" evidence="7">
    <location>
        <begin position="270"/>
        <end position="290"/>
    </location>
</feature>
<keyword evidence="3" id="KW-1003">Cell membrane</keyword>
<evidence type="ECO:0000256" key="2">
    <source>
        <dbReference type="ARBA" id="ARBA00007362"/>
    </source>
</evidence>
<dbReference type="Pfam" id="PF00892">
    <property type="entry name" value="EamA"/>
    <property type="match status" value="2"/>
</dbReference>
<comment type="caution">
    <text evidence="9">The sequence shown here is derived from an EMBL/GenBank/DDBJ whole genome shotgun (WGS) entry which is preliminary data.</text>
</comment>
<feature type="domain" description="EamA" evidence="8">
    <location>
        <begin position="150"/>
        <end position="285"/>
    </location>
</feature>
<dbReference type="PANTHER" id="PTHR32322:SF18">
    <property type="entry name" value="S-ADENOSYLMETHIONINE_S-ADENOSYLHOMOCYSTEINE TRANSPORTER"/>
    <property type="match status" value="1"/>
</dbReference>
<feature type="transmembrane region" description="Helical" evidence="7">
    <location>
        <begin position="211"/>
        <end position="233"/>
    </location>
</feature>
<dbReference type="EMBL" id="JBHTCP010000050">
    <property type="protein sequence ID" value="MFC7373207.1"/>
    <property type="molecule type" value="Genomic_DNA"/>
</dbReference>
<proteinExistence type="inferred from homology"/>
<organism evidence="9 10">
    <name type="scientific">Fictibacillus iocasae</name>
    <dbReference type="NCBI Taxonomy" id="2715437"/>
    <lineage>
        <taxon>Bacteria</taxon>
        <taxon>Bacillati</taxon>
        <taxon>Bacillota</taxon>
        <taxon>Bacilli</taxon>
        <taxon>Bacillales</taxon>
        <taxon>Fictibacillaceae</taxon>
        <taxon>Fictibacillus</taxon>
    </lineage>
</organism>
<gene>
    <name evidence="9" type="ORF">ACFQPF_16320</name>
</gene>
<comment type="subcellular location">
    <subcellularLocation>
        <location evidence="1">Cell membrane</location>
        <topology evidence="1">Multi-pass membrane protein</topology>
    </subcellularLocation>
</comment>
<accession>A0ABW2NV27</accession>
<reference evidence="10" key="1">
    <citation type="journal article" date="2019" name="Int. J. Syst. Evol. Microbiol.">
        <title>The Global Catalogue of Microorganisms (GCM) 10K type strain sequencing project: providing services to taxonomists for standard genome sequencing and annotation.</title>
        <authorList>
            <consortium name="The Broad Institute Genomics Platform"/>
            <consortium name="The Broad Institute Genome Sequencing Center for Infectious Disease"/>
            <person name="Wu L."/>
            <person name="Ma J."/>
        </authorList>
    </citation>
    <scope>NUCLEOTIDE SEQUENCE [LARGE SCALE GENOMIC DNA]</scope>
    <source>
        <strain evidence="10">NBRC 106396</strain>
    </source>
</reference>
<keyword evidence="4 7" id="KW-0812">Transmembrane</keyword>
<protein>
    <submittedName>
        <fullName evidence="9">DMT family transporter</fullName>
    </submittedName>
</protein>
<feature type="transmembrane region" description="Helical" evidence="7">
    <location>
        <begin position="7"/>
        <end position="28"/>
    </location>
</feature>
<keyword evidence="5 7" id="KW-1133">Transmembrane helix</keyword>
<evidence type="ECO:0000256" key="4">
    <source>
        <dbReference type="ARBA" id="ARBA00022692"/>
    </source>
</evidence>